<sequence length="104" mass="12127">MKNIYGKTIKPKYEVALKQHVKGSVDDDYESIEFHSANNYWESVRMAKKYSFGIGSENKRFAETDKLDAGLAQVTVVCYYSDDTSDYNEVWQEEYINGKKTVRY</sequence>
<dbReference type="EMBL" id="JAPDVH010000001">
    <property type="protein sequence ID" value="MCW4154070.1"/>
    <property type="molecule type" value="Genomic_DNA"/>
</dbReference>
<gene>
    <name evidence="2" type="ORF">DW250_05500</name>
    <name evidence="1" type="ORF">ONT23_00645</name>
</gene>
<evidence type="ECO:0000313" key="4">
    <source>
        <dbReference type="Proteomes" id="UP001209168"/>
    </source>
</evidence>
<evidence type="ECO:0000313" key="1">
    <source>
        <dbReference type="EMBL" id="MCW4154070.1"/>
    </source>
</evidence>
<organism evidence="1 4">
    <name type="scientific">Segatella copri</name>
    <dbReference type="NCBI Taxonomy" id="165179"/>
    <lineage>
        <taxon>Bacteria</taxon>
        <taxon>Pseudomonadati</taxon>
        <taxon>Bacteroidota</taxon>
        <taxon>Bacteroidia</taxon>
        <taxon>Bacteroidales</taxon>
        <taxon>Prevotellaceae</taxon>
        <taxon>Segatella</taxon>
    </lineage>
</organism>
<dbReference type="EMBL" id="QRIN01000016">
    <property type="protein sequence ID" value="RHG67111.1"/>
    <property type="molecule type" value="Genomic_DNA"/>
</dbReference>
<dbReference type="Proteomes" id="UP001209168">
    <property type="component" value="Unassembled WGS sequence"/>
</dbReference>
<name>A0A3R6DVA1_9BACT</name>
<dbReference type="AlphaFoldDB" id="A0A3R6DVA1"/>
<proteinExistence type="predicted"/>
<dbReference type="Proteomes" id="UP000286501">
    <property type="component" value="Unassembled WGS sequence"/>
</dbReference>
<dbReference type="RefSeq" id="WP_118200575.1">
    <property type="nucleotide sequence ID" value="NZ_JAPDVH010000001.1"/>
</dbReference>
<reference evidence="2 3" key="1">
    <citation type="submission" date="2018-08" db="EMBL/GenBank/DDBJ databases">
        <title>A genome reference for cultivated species of the human gut microbiota.</title>
        <authorList>
            <person name="Zou Y."/>
            <person name="Xue W."/>
            <person name="Luo G."/>
        </authorList>
    </citation>
    <scope>NUCLEOTIDE SEQUENCE [LARGE SCALE GENOMIC DNA]</scope>
    <source>
        <strain evidence="2 3">AM22-1</strain>
    </source>
</reference>
<comment type="caution">
    <text evidence="1">The sequence shown here is derived from an EMBL/GenBank/DDBJ whole genome shotgun (WGS) entry which is preliminary data.</text>
</comment>
<reference evidence="1" key="2">
    <citation type="submission" date="2022-11" db="EMBL/GenBank/DDBJ databases">
        <title>Genomic repertoires linked with pathogenic potency of arthritogenic Prevotella copri isolated from the gut of rheumatoid arthritis patients.</title>
        <authorList>
            <person name="Nii T."/>
            <person name="Maeda Y."/>
            <person name="Motooka D."/>
            <person name="Naito M."/>
            <person name="Matsumoto Y."/>
            <person name="Ogawa T."/>
            <person name="Oguro-Igashira E."/>
            <person name="Kishikawa T."/>
            <person name="Yamashita M."/>
            <person name="Koizumi S."/>
            <person name="Kurakawa T."/>
            <person name="Okumura R."/>
            <person name="Kayama H."/>
            <person name="Murakami M."/>
            <person name="Sakaguchi T."/>
            <person name="Das B."/>
            <person name="Nakamura S."/>
            <person name="Okada Y."/>
            <person name="Kumanogoh A."/>
            <person name="Takeda K."/>
        </authorList>
    </citation>
    <scope>NUCLEOTIDE SEQUENCE</scope>
    <source>
        <strain evidence="1">H012_8</strain>
    </source>
</reference>
<evidence type="ECO:0000313" key="2">
    <source>
        <dbReference type="EMBL" id="RHG67111.1"/>
    </source>
</evidence>
<accession>A0A3R6DVA1</accession>
<protein>
    <submittedName>
        <fullName evidence="1">Uncharacterized protein</fullName>
    </submittedName>
</protein>
<evidence type="ECO:0000313" key="3">
    <source>
        <dbReference type="Proteomes" id="UP000286501"/>
    </source>
</evidence>